<evidence type="ECO:0000313" key="15">
    <source>
        <dbReference type="Ensembl" id="ENSOABP00000022385.1"/>
    </source>
</evidence>
<evidence type="ECO:0000256" key="12">
    <source>
        <dbReference type="RuleBase" id="RU000304"/>
    </source>
</evidence>
<dbReference type="Gene3D" id="3.30.200.20">
    <property type="entry name" value="Phosphorylase Kinase, domain 1"/>
    <property type="match status" value="1"/>
</dbReference>
<organism evidence="15 16">
    <name type="scientific">Oreochromis aureus</name>
    <name type="common">Israeli tilapia</name>
    <name type="synonym">Chromis aureus</name>
    <dbReference type="NCBI Taxonomy" id="47969"/>
    <lineage>
        <taxon>Eukaryota</taxon>
        <taxon>Metazoa</taxon>
        <taxon>Chordata</taxon>
        <taxon>Craniata</taxon>
        <taxon>Vertebrata</taxon>
        <taxon>Euteleostomi</taxon>
        <taxon>Actinopterygii</taxon>
        <taxon>Neopterygii</taxon>
        <taxon>Teleostei</taxon>
        <taxon>Neoteleostei</taxon>
        <taxon>Acanthomorphata</taxon>
        <taxon>Ovalentaria</taxon>
        <taxon>Cichlomorphae</taxon>
        <taxon>Cichliformes</taxon>
        <taxon>Cichlidae</taxon>
        <taxon>African cichlids</taxon>
        <taxon>Pseudocrenilabrinae</taxon>
        <taxon>Oreochromini</taxon>
        <taxon>Oreochromis</taxon>
    </lineage>
</organism>
<dbReference type="CDD" id="cd14089">
    <property type="entry name" value="STKc_MAPKAPK"/>
    <property type="match status" value="1"/>
</dbReference>
<evidence type="ECO:0000313" key="16">
    <source>
        <dbReference type="Proteomes" id="UP000472276"/>
    </source>
</evidence>
<keyword evidence="7" id="KW-0418">Kinase</keyword>
<sequence>MRQSLPPAYFKLEFRRNAVTDDYKITSQVLGLGINGKVLECYCKKTGEKCALKILYDTPKARREVELHWRASGGPHIVRILSLYENIHHGKKCLLIVMECMEGGELFSRIQARGDQAFTEREVSEIMHDIGMAIEYLHHMDIAHRDVKPENLLYTTKESNATLKLTDFGFSKCVLFYLLLSPSPEVLGPEKYDKSCDMWSLGVIMYILLCGFPPFYSNTSQAISPGMKQRIRLGQYEFPNPEWADVSEEAKQLIIQLLKTDPSERMTIGQFMNHPWISQSMVVPQTPLYTSQVLTEDKELWEDVKEEMTSALATMRVDYDQVKIKDLDTSNNPLLKRRKRPVPPGADGVEEADRGDGDGSGVCNSQREVLFSEEHGNMITEEK</sequence>
<evidence type="ECO:0000256" key="4">
    <source>
        <dbReference type="ARBA" id="ARBA00022553"/>
    </source>
</evidence>
<dbReference type="InterPro" id="IPR000719">
    <property type="entry name" value="Prot_kinase_dom"/>
</dbReference>
<dbReference type="FunFam" id="3.30.200.20:FF:000156">
    <property type="entry name" value="MAP kinase-activated protein kinase 3"/>
    <property type="match status" value="1"/>
</dbReference>
<evidence type="ECO:0000256" key="3">
    <source>
        <dbReference type="ARBA" id="ARBA00022527"/>
    </source>
</evidence>
<dbReference type="InterPro" id="IPR017441">
    <property type="entry name" value="Protein_kinase_ATP_BS"/>
</dbReference>
<evidence type="ECO:0000256" key="1">
    <source>
        <dbReference type="ARBA" id="ARBA00006692"/>
    </source>
</evidence>
<dbReference type="AlphaFoldDB" id="A0A668T5U1"/>
<evidence type="ECO:0000256" key="8">
    <source>
        <dbReference type="ARBA" id="ARBA00022840"/>
    </source>
</evidence>
<evidence type="ECO:0000256" key="5">
    <source>
        <dbReference type="ARBA" id="ARBA00022679"/>
    </source>
</evidence>
<dbReference type="GO" id="GO:0005524">
    <property type="term" value="F:ATP binding"/>
    <property type="evidence" value="ECO:0007669"/>
    <property type="project" value="UniProtKB-UniRule"/>
</dbReference>
<evidence type="ECO:0000256" key="6">
    <source>
        <dbReference type="ARBA" id="ARBA00022741"/>
    </source>
</evidence>
<dbReference type="PROSITE" id="PS50011">
    <property type="entry name" value="PROTEIN_KINASE_DOM"/>
    <property type="match status" value="1"/>
</dbReference>
<evidence type="ECO:0000256" key="11">
    <source>
        <dbReference type="PROSITE-ProRule" id="PRU10141"/>
    </source>
</evidence>
<protein>
    <recommendedName>
        <fullName evidence="2">non-specific serine/threonine protein kinase</fullName>
        <ecNumber evidence="2">2.7.11.1</ecNumber>
    </recommendedName>
</protein>
<reference evidence="15" key="1">
    <citation type="submission" date="2025-08" db="UniProtKB">
        <authorList>
            <consortium name="Ensembl"/>
        </authorList>
    </citation>
    <scope>IDENTIFICATION</scope>
</reference>
<feature type="region of interest" description="Disordered" evidence="13">
    <location>
        <begin position="330"/>
        <end position="383"/>
    </location>
</feature>
<dbReference type="InterPro" id="IPR027442">
    <property type="entry name" value="MAPKAPK_C"/>
</dbReference>
<dbReference type="Pfam" id="PF00069">
    <property type="entry name" value="Pkinase"/>
    <property type="match status" value="1"/>
</dbReference>
<evidence type="ECO:0000256" key="9">
    <source>
        <dbReference type="ARBA" id="ARBA00047899"/>
    </source>
</evidence>
<dbReference type="Proteomes" id="UP000472276">
    <property type="component" value="Unassembled WGS sequence"/>
</dbReference>
<keyword evidence="5" id="KW-0808">Transferase</keyword>
<dbReference type="InterPro" id="IPR008271">
    <property type="entry name" value="Ser/Thr_kinase_AS"/>
</dbReference>
<proteinExistence type="inferred from homology"/>
<keyword evidence="16" id="KW-1185">Reference proteome</keyword>
<dbReference type="SMART" id="SM00220">
    <property type="entry name" value="S_TKc"/>
    <property type="match status" value="1"/>
</dbReference>
<dbReference type="PROSITE" id="PS00108">
    <property type="entry name" value="PROTEIN_KINASE_ST"/>
    <property type="match status" value="1"/>
</dbReference>
<feature type="compositionally biased region" description="Basic and acidic residues" evidence="13">
    <location>
        <begin position="370"/>
        <end position="383"/>
    </location>
</feature>
<dbReference type="PANTHER" id="PTHR24347">
    <property type="entry name" value="SERINE/THREONINE-PROTEIN KINASE"/>
    <property type="match status" value="1"/>
</dbReference>
<gene>
    <name evidence="15" type="primary">MAPKAPK3</name>
</gene>
<evidence type="ECO:0000256" key="13">
    <source>
        <dbReference type="SAM" id="MobiDB-lite"/>
    </source>
</evidence>
<evidence type="ECO:0000256" key="2">
    <source>
        <dbReference type="ARBA" id="ARBA00012513"/>
    </source>
</evidence>
<comment type="catalytic activity">
    <reaction evidence="10">
        <text>L-seryl-[protein] + ATP = O-phospho-L-seryl-[protein] + ADP + H(+)</text>
        <dbReference type="Rhea" id="RHEA:17989"/>
        <dbReference type="Rhea" id="RHEA-COMP:9863"/>
        <dbReference type="Rhea" id="RHEA-COMP:11604"/>
        <dbReference type="ChEBI" id="CHEBI:15378"/>
        <dbReference type="ChEBI" id="CHEBI:29999"/>
        <dbReference type="ChEBI" id="CHEBI:30616"/>
        <dbReference type="ChEBI" id="CHEBI:83421"/>
        <dbReference type="ChEBI" id="CHEBI:456216"/>
        <dbReference type="EC" id="2.7.11.1"/>
    </reaction>
</comment>
<evidence type="ECO:0000256" key="7">
    <source>
        <dbReference type="ARBA" id="ARBA00022777"/>
    </source>
</evidence>
<keyword evidence="4" id="KW-0597">Phosphoprotein</keyword>
<dbReference type="InterPro" id="IPR011009">
    <property type="entry name" value="Kinase-like_dom_sf"/>
</dbReference>
<feature type="binding site" evidence="11">
    <location>
        <position position="53"/>
    </location>
    <ligand>
        <name>ATP</name>
        <dbReference type="ChEBI" id="CHEBI:30616"/>
    </ligand>
</feature>
<dbReference type="FunFam" id="4.10.1170.10:FF:000001">
    <property type="entry name" value="MAP kinase-activated protein kinase 3"/>
    <property type="match status" value="1"/>
</dbReference>
<accession>A0A668T5U1</accession>
<dbReference type="FunFam" id="1.10.510.10:FF:000094">
    <property type="entry name" value="MAP kinase-activated protein kinase 2"/>
    <property type="match status" value="1"/>
</dbReference>
<dbReference type="Ensembl" id="ENSOABT00000023043.2">
    <property type="protein sequence ID" value="ENSOABP00000022385.1"/>
    <property type="gene ID" value="ENSOABG00000010826.2"/>
</dbReference>
<dbReference type="SUPFAM" id="SSF56112">
    <property type="entry name" value="Protein kinase-like (PK-like)"/>
    <property type="match status" value="1"/>
</dbReference>
<dbReference type="EC" id="2.7.11.1" evidence="2"/>
<keyword evidence="8 11" id="KW-0067">ATP-binding</keyword>
<feature type="domain" description="Protein kinase" evidence="14">
    <location>
        <begin position="24"/>
        <end position="277"/>
    </location>
</feature>
<reference evidence="15" key="2">
    <citation type="submission" date="2025-09" db="UniProtKB">
        <authorList>
            <consortium name="Ensembl"/>
        </authorList>
    </citation>
    <scope>IDENTIFICATION</scope>
</reference>
<comment type="catalytic activity">
    <reaction evidence="9">
        <text>L-threonyl-[protein] + ATP = O-phospho-L-threonyl-[protein] + ADP + H(+)</text>
        <dbReference type="Rhea" id="RHEA:46608"/>
        <dbReference type="Rhea" id="RHEA-COMP:11060"/>
        <dbReference type="Rhea" id="RHEA-COMP:11605"/>
        <dbReference type="ChEBI" id="CHEBI:15378"/>
        <dbReference type="ChEBI" id="CHEBI:30013"/>
        <dbReference type="ChEBI" id="CHEBI:30616"/>
        <dbReference type="ChEBI" id="CHEBI:61977"/>
        <dbReference type="ChEBI" id="CHEBI:456216"/>
        <dbReference type="EC" id="2.7.11.1"/>
    </reaction>
</comment>
<dbReference type="PROSITE" id="PS00107">
    <property type="entry name" value="PROTEIN_KINASE_ATP"/>
    <property type="match status" value="1"/>
</dbReference>
<dbReference type="GO" id="GO:0004674">
    <property type="term" value="F:protein serine/threonine kinase activity"/>
    <property type="evidence" value="ECO:0007669"/>
    <property type="project" value="UniProtKB-KW"/>
</dbReference>
<evidence type="ECO:0000259" key="14">
    <source>
        <dbReference type="PROSITE" id="PS50011"/>
    </source>
</evidence>
<dbReference type="Gene3D" id="4.10.1170.10">
    <property type="entry name" value="MAP kinase activated protein kinase 2"/>
    <property type="match status" value="1"/>
</dbReference>
<dbReference type="Gene3D" id="1.10.510.10">
    <property type="entry name" value="Transferase(Phosphotransferase) domain 1"/>
    <property type="match status" value="1"/>
</dbReference>
<comment type="similarity">
    <text evidence="1">Belongs to the protein kinase superfamily. CAMK Ser/Thr protein kinase family.</text>
</comment>
<keyword evidence="3 12" id="KW-0723">Serine/threonine-protein kinase</keyword>
<keyword evidence="6 11" id="KW-0547">Nucleotide-binding</keyword>
<evidence type="ECO:0000256" key="10">
    <source>
        <dbReference type="ARBA" id="ARBA00048679"/>
    </source>
</evidence>
<name>A0A668T5U1_OREAU</name>